<reference evidence="2" key="1">
    <citation type="submission" date="2017-09" db="EMBL/GenBank/DDBJ databases">
        <title>Depth-based differentiation of microbial function through sediment-hosted aquifers and enrichment of novel symbionts in the deep terrestrial subsurface.</title>
        <authorList>
            <person name="Probst A.J."/>
            <person name="Ladd B."/>
            <person name="Jarett J.K."/>
            <person name="Geller-Mcgrath D.E."/>
            <person name="Sieber C.M.K."/>
            <person name="Emerson J.B."/>
            <person name="Anantharaman K."/>
            <person name="Thomas B.C."/>
            <person name="Malmstrom R."/>
            <person name="Stieglmeier M."/>
            <person name="Klingl A."/>
            <person name="Woyke T."/>
            <person name="Ryan C.M."/>
            <person name="Banfield J.F."/>
        </authorList>
    </citation>
    <scope>NUCLEOTIDE SEQUENCE [LARGE SCALE GENOMIC DNA]</scope>
</reference>
<organism evidence="1 2">
    <name type="scientific">Candidatus Shapirobacteria bacterium CG09_land_8_20_14_0_10_47_13</name>
    <dbReference type="NCBI Taxonomy" id="1974481"/>
    <lineage>
        <taxon>Bacteria</taxon>
        <taxon>Candidatus Shapironibacteriota</taxon>
    </lineage>
</organism>
<dbReference type="EMBL" id="PEZJ01000004">
    <property type="protein sequence ID" value="PIS14173.1"/>
    <property type="molecule type" value="Genomic_DNA"/>
</dbReference>
<protein>
    <recommendedName>
        <fullName evidence="3">GIY-YIG domain-containing protein</fullName>
    </recommendedName>
</protein>
<dbReference type="Proteomes" id="UP000230033">
    <property type="component" value="Unassembled WGS sequence"/>
</dbReference>
<sequence length="117" mass="13686">MILNWIRCAGDEWCDFFRLNLNHPHFDNLEGVYIIWHGAPNSAVVYVGQGNIRERISIHRNEPAITQYRSNGLYVTWAPVASGYRDGIERYLAERWNPLIGREYPQFTPIQVNSPWP</sequence>
<proteinExistence type="predicted"/>
<comment type="caution">
    <text evidence="1">The sequence shown here is derived from an EMBL/GenBank/DDBJ whole genome shotgun (WGS) entry which is preliminary data.</text>
</comment>
<accession>A0A2H0WNF5</accession>
<evidence type="ECO:0000313" key="2">
    <source>
        <dbReference type="Proteomes" id="UP000230033"/>
    </source>
</evidence>
<gene>
    <name evidence="1" type="ORF">COT65_00300</name>
</gene>
<name>A0A2H0WNF5_9BACT</name>
<dbReference type="AlphaFoldDB" id="A0A2H0WNF5"/>
<evidence type="ECO:0008006" key="3">
    <source>
        <dbReference type="Google" id="ProtNLM"/>
    </source>
</evidence>
<evidence type="ECO:0000313" key="1">
    <source>
        <dbReference type="EMBL" id="PIS14173.1"/>
    </source>
</evidence>